<keyword evidence="1" id="KW-0479">Metal-binding</keyword>
<accession>A0ABU1I9Z9</accession>
<dbReference type="RefSeq" id="WP_309827385.1">
    <property type="nucleotide sequence ID" value="NZ_JAVIZX010000001.1"/>
</dbReference>
<dbReference type="InterPro" id="IPR043692">
    <property type="entry name" value="UbiU"/>
</dbReference>
<comment type="similarity">
    <text evidence="1">Belongs to the peptidase U32 family. UbiU subfamily.</text>
</comment>
<feature type="binding site" evidence="1">
    <location>
        <position position="204"/>
    </location>
    <ligand>
        <name>[4Fe-4S] cluster</name>
        <dbReference type="ChEBI" id="CHEBI:49883"/>
    </ligand>
</feature>
<evidence type="ECO:0000256" key="1">
    <source>
        <dbReference type="HAMAP-Rule" id="MF_02232"/>
    </source>
</evidence>
<reference evidence="2 3" key="1">
    <citation type="submission" date="2023-08" db="EMBL/GenBank/DDBJ databases">
        <title>Functional and genomic diversity of the sorghum phyllosphere microbiome.</title>
        <authorList>
            <person name="Shade A."/>
        </authorList>
    </citation>
    <scope>NUCLEOTIDE SEQUENCE [LARGE SCALE GENOMIC DNA]</scope>
    <source>
        <strain evidence="2 3">SORGH_AS_0335</strain>
    </source>
</reference>
<comment type="cofactor">
    <cofactor evidence="1">
        <name>[4Fe-4S] cluster</name>
        <dbReference type="ChEBI" id="CHEBI:49883"/>
    </cofactor>
</comment>
<comment type="caution">
    <text evidence="2">The sequence shown here is derived from an EMBL/GenBank/DDBJ whole genome shotgun (WGS) entry which is preliminary data.</text>
</comment>
<keyword evidence="1" id="KW-0004">4Fe-4S</keyword>
<dbReference type="PANTHER" id="PTHR30217">
    <property type="entry name" value="PEPTIDASE U32 FAMILY"/>
    <property type="match status" value="1"/>
</dbReference>
<evidence type="ECO:0000313" key="2">
    <source>
        <dbReference type="EMBL" id="MDR6213662.1"/>
    </source>
</evidence>
<dbReference type="PANTHER" id="PTHR30217:SF3">
    <property type="entry name" value="UBIQUINONE BIOSYNTHESIS PROTEIN UBIU"/>
    <property type="match status" value="1"/>
</dbReference>
<dbReference type="PROSITE" id="PS01276">
    <property type="entry name" value="PEPTIDASE_U32"/>
    <property type="match status" value="1"/>
</dbReference>
<keyword evidence="1" id="KW-0831">Ubiquinone biosynthesis</keyword>
<proteinExistence type="inferred from homology"/>
<organism evidence="2 3">
    <name type="scientific">Paracidovorax wautersii</name>
    <dbReference type="NCBI Taxonomy" id="1177982"/>
    <lineage>
        <taxon>Bacteria</taxon>
        <taxon>Pseudomonadati</taxon>
        <taxon>Pseudomonadota</taxon>
        <taxon>Betaproteobacteria</taxon>
        <taxon>Burkholderiales</taxon>
        <taxon>Comamonadaceae</taxon>
        <taxon>Paracidovorax</taxon>
    </lineage>
</organism>
<dbReference type="InterPro" id="IPR001539">
    <property type="entry name" value="Peptidase_U32"/>
</dbReference>
<evidence type="ECO:0000313" key="3">
    <source>
        <dbReference type="Proteomes" id="UP001267710"/>
    </source>
</evidence>
<keyword evidence="1" id="KW-0408">Iron</keyword>
<protein>
    <recommendedName>
        <fullName evidence="1">Ubiquinone biosynthesis protein UbiU</fullName>
    </recommendedName>
</protein>
<dbReference type="InterPro" id="IPR051454">
    <property type="entry name" value="RNA/ubiquinone_mod_enzymes"/>
</dbReference>
<dbReference type="EMBL" id="JAVIZX010000001">
    <property type="protein sequence ID" value="MDR6213662.1"/>
    <property type="molecule type" value="Genomic_DNA"/>
</dbReference>
<feature type="binding site" evidence="1">
    <location>
        <position position="267"/>
    </location>
    <ligand>
        <name>[4Fe-4S] cluster</name>
        <dbReference type="ChEBI" id="CHEBI:49883"/>
    </ligand>
</feature>
<sequence>MSSSTLIAPVAGDVAGAGAVPSAPVLPATAAAPLRPDLVCPAGSLPALRAAVDHGADCVYLGLRDATNARNFAGLNFDDAAIATGIRYAHDRGVKVFMALNTYPQASNPQPWREAMDKAAGMGADAVILADPGLMQYAAHRHPQLRLHLSVQGSATHAEAINLYREQFGITRAVLPRVLSVEQVRQVIDRTPVEIEVFGFGSLCVMVEGRCALSSYATGESPNTHGVCSPAKAVRWQETPRGLEARLNGVLIDRFAEGESAGYPTLCKGRFDVGDESSYYAIEEPTSLNTLALLPQLMKAGVRAIKIEGRQRSPAYVAEVTRVWREALDHCAAQPQTYVPRAGWMGRLEQVAEGQQHTLGAYHRPWK</sequence>
<gene>
    <name evidence="1" type="primary">ubiU</name>
    <name evidence="2" type="ORF">QE399_001351</name>
</gene>
<feature type="binding site" evidence="1">
    <location>
        <position position="228"/>
    </location>
    <ligand>
        <name>[4Fe-4S] cluster</name>
        <dbReference type="ChEBI" id="CHEBI:49883"/>
    </ligand>
</feature>
<dbReference type="Pfam" id="PF01136">
    <property type="entry name" value="Peptidase_U32"/>
    <property type="match status" value="1"/>
</dbReference>
<dbReference type="Proteomes" id="UP001267710">
    <property type="component" value="Unassembled WGS sequence"/>
</dbReference>
<keyword evidence="1" id="KW-0411">Iron-sulfur</keyword>
<comment type="pathway">
    <text evidence="1">Cofactor biosynthesis; ubiquinone biosynthesis.</text>
</comment>
<comment type="function">
    <text evidence="1">Required for O(2)-independent ubiquinone (coenzyme Q) biosynthesis. Together with UbiV, is essential for the C6-hydroxylation reaction in the oxygen-independent ubiquinone biosynthesis pathway.</text>
</comment>
<comment type="subunit">
    <text evidence="1">Forms a heterodimer with UbiV.</text>
</comment>
<name>A0ABU1I9Z9_9BURK</name>
<feature type="binding site" evidence="1">
    <location>
        <position position="211"/>
    </location>
    <ligand>
        <name>[4Fe-4S] cluster</name>
        <dbReference type="ChEBI" id="CHEBI:49883"/>
    </ligand>
</feature>
<dbReference type="HAMAP" id="MF_02232">
    <property type="entry name" value="UbiU"/>
    <property type="match status" value="1"/>
</dbReference>
<keyword evidence="3" id="KW-1185">Reference proteome</keyword>